<feature type="region of interest" description="Disordered" evidence="7">
    <location>
        <begin position="51"/>
        <end position="70"/>
    </location>
</feature>
<gene>
    <name evidence="8" type="ORF">H9L12_12395</name>
</gene>
<evidence type="ECO:0000313" key="8">
    <source>
        <dbReference type="EMBL" id="QNN64980.1"/>
    </source>
</evidence>
<sequence>MRKTTDGQDTTPGNSAFGQSRLDLRVDLPMTTDKIVGVDLTHIIHTNDVAAAKGGGGGNPGGGGGGGGGGTSFAPYTSGPANTASGYNITIEFKGTWTQELYNIFVSSADKLTALIIGELPNATVYGSKGGPKSVDDILIVAELGNIDGAGNVLGQAGPTAVRTAGSLPVTATMKFDIVDVNAMGLEAFEAVVLHEMSHSLGFGSIWSRLGLVTDGLFTGQNALAEYLELGGSGSGVPVEQDGGGGTAGAHWDEKTFDNEMMTGYLNDGPNYYSAMSAASFKDLGYTITSNIDAWADPYTLV</sequence>
<keyword evidence="5" id="KW-0862">Zinc</keyword>
<dbReference type="SUPFAM" id="SSF55486">
    <property type="entry name" value="Metalloproteases ('zincins'), catalytic domain"/>
    <property type="match status" value="1"/>
</dbReference>
<dbReference type="KEGG" id="srhi:H9L12_12395"/>
<dbReference type="InterPro" id="IPR001577">
    <property type="entry name" value="Peptidase_M8"/>
</dbReference>
<comment type="cofactor">
    <cofactor evidence="1">
        <name>Zn(2+)</name>
        <dbReference type="ChEBI" id="CHEBI:29105"/>
    </cofactor>
</comment>
<dbReference type="GO" id="GO:0046872">
    <property type="term" value="F:metal ion binding"/>
    <property type="evidence" value="ECO:0007669"/>
    <property type="project" value="UniProtKB-KW"/>
</dbReference>
<dbReference type="EMBL" id="CP060717">
    <property type="protein sequence ID" value="QNN64980.1"/>
    <property type="molecule type" value="Genomic_DNA"/>
</dbReference>
<dbReference type="GO" id="GO:0016020">
    <property type="term" value="C:membrane"/>
    <property type="evidence" value="ECO:0007669"/>
    <property type="project" value="InterPro"/>
</dbReference>
<feature type="compositionally biased region" description="Gly residues" evidence="7">
    <location>
        <begin position="53"/>
        <end position="70"/>
    </location>
</feature>
<evidence type="ECO:0000256" key="5">
    <source>
        <dbReference type="ARBA" id="ARBA00022833"/>
    </source>
</evidence>
<dbReference type="Gene3D" id="3.90.132.10">
    <property type="entry name" value="Leishmanolysin , domain 2"/>
    <property type="match status" value="1"/>
</dbReference>
<dbReference type="RefSeq" id="WP_187541979.1">
    <property type="nucleotide sequence ID" value="NZ_CP060717.1"/>
</dbReference>
<dbReference type="GO" id="GO:0004222">
    <property type="term" value="F:metalloendopeptidase activity"/>
    <property type="evidence" value="ECO:0007669"/>
    <property type="project" value="InterPro"/>
</dbReference>
<keyword evidence="3" id="KW-0479">Metal-binding</keyword>
<dbReference type="AlphaFoldDB" id="A0A7G9SAV5"/>
<evidence type="ECO:0000256" key="1">
    <source>
        <dbReference type="ARBA" id="ARBA00001947"/>
    </source>
</evidence>
<protein>
    <recommendedName>
        <fullName evidence="10">Leishmanolysin</fullName>
    </recommendedName>
</protein>
<evidence type="ECO:0000256" key="3">
    <source>
        <dbReference type="ARBA" id="ARBA00022723"/>
    </source>
</evidence>
<name>A0A7G9SAV5_9SPHN</name>
<keyword evidence="9" id="KW-1185">Reference proteome</keyword>
<evidence type="ECO:0000256" key="4">
    <source>
        <dbReference type="ARBA" id="ARBA00022801"/>
    </source>
</evidence>
<evidence type="ECO:0000256" key="2">
    <source>
        <dbReference type="ARBA" id="ARBA00022670"/>
    </source>
</evidence>
<dbReference type="GO" id="GO:0007155">
    <property type="term" value="P:cell adhesion"/>
    <property type="evidence" value="ECO:0007669"/>
    <property type="project" value="InterPro"/>
</dbReference>
<accession>A0A7G9SAV5</accession>
<evidence type="ECO:0000256" key="7">
    <source>
        <dbReference type="SAM" id="MobiDB-lite"/>
    </source>
</evidence>
<evidence type="ECO:0000313" key="9">
    <source>
        <dbReference type="Proteomes" id="UP000515955"/>
    </source>
</evidence>
<proteinExistence type="predicted"/>
<dbReference type="Proteomes" id="UP000515955">
    <property type="component" value="Chromosome"/>
</dbReference>
<reference evidence="8 9" key="1">
    <citation type="submission" date="2020-08" db="EMBL/GenBank/DDBJ databases">
        <title>Genome sequence of Sphingomonas rhizophila KACC 19189T.</title>
        <authorList>
            <person name="Hyun D.-W."/>
            <person name="Bae J.-W."/>
        </authorList>
    </citation>
    <scope>NUCLEOTIDE SEQUENCE [LARGE SCALE GENOMIC DNA]</scope>
    <source>
        <strain evidence="8 9">KACC 19189</strain>
    </source>
</reference>
<keyword evidence="6" id="KW-0482">Metalloprotease</keyword>
<keyword evidence="4" id="KW-0378">Hydrolase</keyword>
<keyword evidence="2" id="KW-0645">Protease</keyword>
<dbReference type="GO" id="GO:0006508">
    <property type="term" value="P:proteolysis"/>
    <property type="evidence" value="ECO:0007669"/>
    <property type="project" value="UniProtKB-KW"/>
</dbReference>
<dbReference type="Pfam" id="PF01457">
    <property type="entry name" value="Peptidase_M8"/>
    <property type="match status" value="1"/>
</dbReference>
<organism evidence="8 9">
    <name type="scientific">Sphingomonas rhizophila</name>
    <dbReference type="NCBI Taxonomy" id="2071607"/>
    <lineage>
        <taxon>Bacteria</taxon>
        <taxon>Pseudomonadati</taxon>
        <taxon>Pseudomonadota</taxon>
        <taxon>Alphaproteobacteria</taxon>
        <taxon>Sphingomonadales</taxon>
        <taxon>Sphingomonadaceae</taxon>
        <taxon>Sphingomonas</taxon>
    </lineage>
</organism>
<evidence type="ECO:0000256" key="6">
    <source>
        <dbReference type="ARBA" id="ARBA00023049"/>
    </source>
</evidence>
<evidence type="ECO:0008006" key="10">
    <source>
        <dbReference type="Google" id="ProtNLM"/>
    </source>
</evidence>